<dbReference type="InterPro" id="IPR050832">
    <property type="entry name" value="Bact_Acetyltransf"/>
</dbReference>
<accession>A0A918PJB6</accession>
<proteinExistence type="predicted"/>
<dbReference type="PROSITE" id="PS51186">
    <property type="entry name" value="GNAT"/>
    <property type="match status" value="1"/>
</dbReference>
<organism evidence="4 5">
    <name type="scientific">Novosphingobium colocasiae</name>
    <dbReference type="NCBI Taxonomy" id="1256513"/>
    <lineage>
        <taxon>Bacteria</taxon>
        <taxon>Pseudomonadati</taxon>
        <taxon>Pseudomonadota</taxon>
        <taxon>Alphaproteobacteria</taxon>
        <taxon>Sphingomonadales</taxon>
        <taxon>Sphingomonadaceae</taxon>
        <taxon>Novosphingobium</taxon>
    </lineage>
</organism>
<dbReference type="AlphaFoldDB" id="A0A918PJB6"/>
<reference evidence="4" key="2">
    <citation type="submission" date="2020-09" db="EMBL/GenBank/DDBJ databases">
        <authorList>
            <person name="Sun Q."/>
            <person name="Kim S."/>
        </authorList>
    </citation>
    <scope>NUCLEOTIDE SEQUENCE</scope>
    <source>
        <strain evidence="4">KCTC 32255</strain>
    </source>
</reference>
<sequence length="163" mass="17748">MPDRLTAANLAARPALANALLALNNAHAQELSLLDEHRLRGMIAMAFHAAATSDGSALLIAFNQSADYDSPNFMWLRERLERFVYVDRVVVAASARGRGLARAFYADLFEQARAAGHDRVVCEVNLDPPNPASDAFHASLGFAEIGSATLPNAKTVRYLERLL</sequence>
<feature type="domain" description="N-acetyltransferase" evidence="3">
    <location>
        <begin position="10"/>
        <end position="163"/>
    </location>
</feature>
<protein>
    <submittedName>
        <fullName evidence="4">Acetyltransferase</fullName>
    </submittedName>
</protein>
<name>A0A918PJB6_9SPHN</name>
<dbReference type="Proteomes" id="UP000648075">
    <property type="component" value="Unassembled WGS sequence"/>
</dbReference>
<dbReference type="InterPro" id="IPR000182">
    <property type="entry name" value="GNAT_dom"/>
</dbReference>
<comment type="caution">
    <text evidence="4">The sequence shown here is derived from an EMBL/GenBank/DDBJ whole genome shotgun (WGS) entry which is preliminary data.</text>
</comment>
<evidence type="ECO:0000259" key="3">
    <source>
        <dbReference type="PROSITE" id="PS51186"/>
    </source>
</evidence>
<reference evidence="4" key="1">
    <citation type="journal article" date="2014" name="Int. J. Syst. Evol. Microbiol.">
        <title>Complete genome sequence of Corynebacterium casei LMG S-19264T (=DSM 44701T), isolated from a smear-ripened cheese.</title>
        <authorList>
            <consortium name="US DOE Joint Genome Institute (JGI-PGF)"/>
            <person name="Walter F."/>
            <person name="Albersmeier A."/>
            <person name="Kalinowski J."/>
            <person name="Ruckert C."/>
        </authorList>
    </citation>
    <scope>NUCLEOTIDE SEQUENCE</scope>
    <source>
        <strain evidence="4">KCTC 32255</strain>
    </source>
</reference>
<dbReference type="Pfam" id="PF00583">
    <property type="entry name" value="Acetyltransf_1"/>
    <property type="match status" value="1"/>
</dbReference>
<evidence type="ECO:0000256" key="1">
    <source>
        <dbReference type="ARBA" id="ARBA00022679"/>
    </source>
</evidence>
<evidence type="ECO:0000313" key="5">
    <source>
        <dbReference type="Proteomes" id="UP000648075"/>
    </source>
</evidence>
<keyword evidence="2" id="KW-0012">Acyltransferase</keyword>
<evidence type="ECO:0000313" key="4">
    <source>
        <dbReference type="EMBL" id="GGZ12991.1"/>
    </source>
</evidence>
<dbReference type="InterPro" id="IPR016181">
    <property type="entry name" value="Acyl_CoA_acyltransferase"/>
</dbReference>
<dbReference type="SUPFAM" id="SSF55729">
    <property type="entry name" value="Acyl-CoA N-acyltransferases (Nat)"/>
    <property type="match status" value="1"/>
</dbReference>
<dbReference type="GO" id="GO:0016747">
    <property type="term" value="F:acyltransferase activity, transferring groups other than amino-acyl groups"/>
    <property type="evidence" value="ECO:0007669"/>
    <property type="project" value="InterPro"/>
</dbReference>
<dbReference type="PANTHER" id="PTHR43877:SF2">
    <property type="entry name" value="AMINOALKYLPHOSPHONATE N-ACETYLTRANSFERASE-RELATED"/>
    <property type="match status" value="1"/>
</dbReference>
<dbReference type="RefSeq" id="WP_229814242.1">
    <property type="nucleotide sequence ID" value="NZ_BMZA01000015.1"/>
</dbReference>
<dbReference type="Gene3D" id="3.40.630.30">
    <property type="match status" value="1"/>
</dbReference>
<gene>
    <name evidence="4" type="ORF">GCM10011614_30160</name>
</gene>
<dbReference type="CDD" id="cd04301">
    <property type="entry name" value="NAT_SF"/>
    <property type="match status" value="1"/>
</dbReference>
<keyword evidence="5" id="KW-1185">Reference proteome</keyword>
<dbReference type="PANTHER" id="PTHR43877">
    <property type="entry name" value="AMINOALKYLPHOSPHONATE N-ACETYLTRANSFERASE-RELATED-RELATED"/>
    <property type="match status" value="1"/>
</dbReference>
<dbReference type="EMBL" id="BMZA01000015">
    <property type="protein sequence ID" value="GGZ12991.1"/>
    <property type="molecule type" value="Genomic_DNA"/>
</dbReference>
<evidence type="ECO:0000256" key="2">
    <source>
        <dbReference type="ARBA" id="ARBA00023315"/>
    </source>
</evidence>
<dbReference type="PIRSF" id="PIRSF028520">
    <property type="entry name" value="UCP028520"/>
    <property type="match status" value="1"/>
</dbReference>
<keyword evidence="1" id="KW-0808">Transferase</keyword>
<dbReference type="InterPro" id="IPR016890">
    <property type="entry name" value="UCP028520"/>
</dbReference>